<gene>
    <name evidence="1" type="ORF">VC83_01741</name>
</gene>
<sequence>MLKTPIFRCDDSEAALPYNQLHDPLNRLGKIAGIKEILTSYCFRRRTANVVDHAATDAVRDQVMRHNANSALHNEHYGHYANEKVRFDVQSAGLGHPSVDVVLRMLTHMSLMCDPRAPVHVPIITALEQERDQLKAGAYRIQGTTIEAEVRRLTAAIGSARTRRRNILSQDTEIIVFVAAQ</sequence>
<proteinExistence type="predicted"/>
<protein>
    <submittedName>
        <fullName evidence="1">Uncharacterized protein</fullName>
    </submittedName>
</protein>
<dbReference type="RefSeq" id="XP_024327178.1">
    <property type="nucleotide sequence ID" value="XM_024465415.1"/>
</dbReference>
<dbReference type="GeneID" id="36284829"/>
<dbReference type="AlphaFoldDB" id="A0A177AL61"/>
<evidence type="ECO:0000313" key="1">
    <source>
        <dbReference type="EMBL" id="OAF61904.1"/>
    </source>
</evidence>
<dbReference type="InterPro" id="IPR021842">
    <property type="entry name" value="DUF3435"/>
</dbReference>
<reference evidence="1" key="1">
    <citation type="submission" date="2016-03" db="EMBL/GenBank/DDBJ databases">
        <title>Updated assembly of Pseudogymnoascus destructans, the fungus causing white-nose syndrome of bats.</title>
        <authorList>
            <person name="Palmer J.M."/>
            <person name="Drees K.P."/>
            <person name="Foster J.T."/>
            <person name="Lindner D.L."/>
        </authorList>
    </citation>
    <scope>NUCLEOTIDE SEQUENCE [LARGE SCALE GENOMIC DNA]</scope>
    <source>
        <strain evidence="1">20631-21</strain>
    </source>
</reference>
<dbReference type="VEuPathDB" id="FungiDB:GMDG_03521"/>
<dbReference type="PANTHER" id="PTHR37535">
    <property type="entry name" value="FLUG DOMAIN PROTEIN"/>
    <property type="match status" value="1"/>
</dbReference>
<dbReference type="EMBL" id="KV441388">
    <property type="protein sequence ID" value="OAF61904.1"/>
    <property type="molecule type" value="Genomic_DNA"/>
</dbReference>
<accession>A0A177AL61</accession>
<dbReference type="eggNOG" id="ENOG502SKQF">
    <property type="taxonomic scope" value="Eukaryota"/>
</dbReference>
<dbReference type="Pfam" id="PF11917">
    <property type="entry name" value="DUF3435"/>
    <property type="match status" value="1"/>
</dbReference>
<organism evidence="1">
    <name type="scientific">Pseudogymnoascus destructans</name>
    <dbReference type="NCBI Taxonomy" id="655981"/>
    <lineage>
        <taxon>Eukaryota</taxon>
        <taxon>Fungi</taxon>
        <taxon>Dikarya</taxon>
        <taxon>Ascomycota</taxon>
        <taxon>Pezizomycotina</taxon>
        <taxon>Leotiomycetes</taxon>
        <taxon>Thelebolales</taxon>
        <taxon>Thelebolaceae</taxon>
        <taxon>Pseudogymnoascus</taxon>
    </lineage>
</organism>
<dbReference type="PANTHER" id="PTHR37535:SF4">
    <property type="entry name" value="FLUG DOMAIN-CONTAINING PROTEIN"/>
    <property type="match status" value="1"/>
</dbReference>
<dbReference type="Proteomes" id="UP000077154">
    <property type="component" value="Unassembled WGS sequence"/>
</dbReference>
<dbReference type="OrthoDB" id="3435883at2759"/>
<name>A0A177AL61_9PEZI</name>